<dbReference type="PANTHER" id="PTHR10458">
    <property type="entry name" value="PEPTIDE DEFORMYLASE"/>
    <property type="match status" value="1"/>
</dbReference>
<evidence type="ECO:0000256" key="2">
    <source>
        <dbReference type="ARBA" id="ARBA00012175"/>
    </source>
</evidence>
<dbReference type="InterPro" id="IPR036821">
    <property type="entry name" value="Peptide_deformylase_sf"/>
</dbReference>
<dbReference type="EC" id="3.5.1.88" evidence="2 7"/>
<evidence type="ECO:0000256" key="5">
    <source>
        <dbReference type="ARBA" id="ARBA00022917"/>
    </source>
</evidence>
<keyword evidence="3 7" id="KW-0479">Metal-binding</keyword>
<dbReference type="InterPro" id="IPR023635">
    <property type="entry name" value="Peptide_deformylase"/>
</dbReference>
<dbReference type="GO" id="GO:0046872">
    <property type="term" value="F:metal ion binding"/>
    <property type="evidence" value="ECO:0007669"/>
    <property type="project" value="UniProtKB-KW"/>
</dbReference>
<evidence type="ECO:0000313" key="8">
    <source>
        <dbReference type="EnsemblMetazoa" id="PPAI008272-PA"/>
    </source>
</evidence>
<keyword evidence="9" id="KW-1185">Reference proteome</keyword>
<dbReference type="Proteomes" id="UP000092462">
    <property type="component" value="Unassembled WGS sequence"/>
</dbReference>
<reference evidence="8" key="1">
    <citation type="submission" date="2022-08" db="UniProtKB">
        <authorList>
            <consortium name="EnsemblMetazoa"/>
        </authorList>
    </citation>
    <scope>IDENTIFICATION</scope>
    <source>
        <strain evidence="8">Israel</strain>
    </source>
</reference>
<comment type="function">
    <text evidence="6 7">Removes the formyl group from the N-terminal Met of newly synthesized proteins.</text>
</comment>
<comment type="similarity">
    <text evidence="1 7">Belongs to the polypeptide deformylase family.</text>
</comment>
<protein>
    <recommendedName>
        <fullName evidence="2 7">Peptide deformylase</fullName>
        <ecNumber evidence="2 7">3.5.1.88</ecNumber>
    </recommendedName>
</protein>
<evidence type="ECO:0000256" key="4">
    <source>
        <dbReference type="ARBA" id="ARBA00022801"/>
    </source>
</evidence>
<proteinExistence type="inferred from homology"/>
<accession>A0A1B0GPX5</accession>
<name>A0A1B0GPX5_PHLPP</name>
<sequence length="131" mass="14690">MEGRLYICSGKCKSLKDFMPKIWVPKTVEPPYKHITQIGDPILRQKAGSVPVEEVSSPAMKFLFERMISAMKSFKLVGVAAPQVGIPLRVIAMEFPKAVLENYTNEVAKTRNMQLLPLQLCMKLNFGFGNS</sequence>
<dbReference type="GO" id="GO:0042586">
    <property type="term" value="F:peptide deformylase activity"/>
    <property type="evidence" value="ECO:0007669"/>
    <property type="project" value="UniProtKB-EC"/>
</dbReference>
<keyword evidence="5 7" id="KW-0648">Protein biosynthesis</keyword>
<dbReference type="Gene3D" id="3.90.45.10">
    <property type="entry name" value="Peptide deformylase"/>
    <property type="match status" value="1"/>
</dbReference>
<dbReference type="PANTHER" id="PTHR10458:SF2">
    <property type="entry name" value="PEPTIDE DEFORMYLASE, MITOCHONDRIAL"/>
    <property type="match status" value="1"/>
</dbReference>
<evidence type="ECO:0000256" key="6">
    <source>
        <dbReference type="ARBA" id="ARBA00037114"/>
    </source>
</evidence>
<dbReference type="VEuPathDB" id="VectorBase:PPAI008272"/>
<dbReference type="VEuPathDB" id="VectorBase:PPAPM1_006678"/>
<evidence type="ECO:0000256" key="1">
    <source>
        <dbReference type="ARBA" id="ARBA00010759"/>
    </source>
</evidence>
<dbReference type="GO" id="GO:0005739">
    <property type="term" value="C:mitochondrion"/>
    <property type="evidence" value="ECO:0007669"/>
    <property type="project" value="TreeGrafter"/>
</dbReference>
<comment type="catalytic activity">
    <reaction evidence="7">
        <text>N-terminal N-formyl-L-methionyl-[peptide] + H2O = N-terminal L-methionyl-[peptide] + formate</text>
        <dbReference type="Rhea" id="RHEA:24420"/>
        <dbReference type="Rhea" id="RHEA-COMP:10639"/>
        <dbReference type="Rhea" id="RHEA-COMP:10640"/>
        <dbReference type="ChEBI" id="CHEBI:15377"/>
        <dbReference type="ChEBI" id="CHEBI:15740"/>
        <dbReference type="ChEBI" id="CHEBI:49298"/>
        <dbReference type="ChEBI" id="CHEBI:64731"/>
        <dbReference type="EC" id="3.5.1.88"/>
    </reaction>
</comment>
<keyword evidence="4 7" id="KW-0378">Hydrolase</keyword>
<dbReference type="Pfam" id="PF01327">
    <property type="entry name" value="Pep_deformylase"/>
    <property type="match status" value="1"/>
</dbReference>
<evidence type="ECO:0000256" key="7">
    <source>
        <dbReference type="RuleBase" id="RU362111"/>
    </source>
</evidence>
<dbReference type="GO" id="GO:0006412">
    <property type="term" value="P:translation"/>
    <property type="evidence" value="ECO:0007669"/>
    <property type="project" value="UniProtKB-KW"/>
</dbReference>
<dbReference type="EMBL" id="AJVK01034826">
    <property type="status" value="NOT_ANNOTATED_CDS"/>
    <property type="molecule type" value="Genomic_DNA"/>
</dbReference>
<dbReference type="AlphaFoldDB" id="A0A1B0GPX5"/>
<dbReference type="EnsemblMetazoa" id="PPAI008272-RA">
    <property type="protein sequence ID" value="PPAI008272-PA"/>
    <property type="gene ID" value="PPAI008272"/>
</dbReference>
<organism evidence="8 9">
    <name type="scientific">Phlebotomus papatasi</name>
    <name type="common">Sandfly</name>
    <dbReference type="NCBI Taxonomy" id="29031"/>
    <lineage>
        <taxon>Eukaryota</taxon>
        <taxon>Metazoa</taxon>
        <taxon>Ecdysozoa</taxon>
        <taxon>Arthropoda</taxon>
        <taxon>Hexapoda</taxon>
        <taxon>Insecta</taxon>
        <taxon>Pterygota</taxon>
        <taxon>Neoptera</taxon>
        <taxon>Endopterygota</taxon>
        <taxon>Diptera</taxon>
        <taxon>Nematocera</taxon>
        <taxon>Psychodoidea</taxon>
        <taxon>Psychodidae</taxon>
        <taxon>Phlebotomus</taxon>
        <taxon>Phlebotomus</taxon>
    </lineage>
</organism>
<evidence type="ECO:0000256" key="3">
    <source>
        <dbReference type="ARBA" id="ARBA00022723"/>
    </source>
</evidence>
<evidence type="ECO:0000313" key="9">
    <source>
        <dbReference type="Proteomes" id="UP000092462"/>
    </source>
</evidence>
<dbReference type="SUPFAM" id="SSF56420">
    <property type="entry name" value="Peptide deformylase"/>
    <property type="match status" value="1"/>
</dbReference>